<dbReference type="Gene3D" id="3.10.20.30">
    <property type="match status" value="1"/>
</dbReference>
<gene>
    <name evidence="7" type="primary">cyaC</name>
    <name evidence="7" type="ORF">GCM10011335_01000</name>
</gene>
<dbReference type="InterPro" id="IPR029787">
    <property type="entry name" value="Nucleotide_cyclase"/>
</dbReference>
<dbReference type="PANTHER" id="PTHR43081">
    <property type="entry name" value="ADENYLATE CYCLASE, TERMINAL-DIFFERENTIATION SPECIFIC-RELATED"/>
    <property type="match status" value="1"/>
</dbReference>
<evidence type="ECO:0000256" key="3">
    <source>
        <dbReference type="ARBA" id="ARBA00023136"/>
    </source>
</evidence>
<dbReference type="Pfam" id="PF00211">
    <property type="entry name" value="Guanylate_cyc"/>
    <property type="match status" value="1"/>
</dbReference>
<keyword evidence="3 4" id="KW-0472">Membrane</keyword>
<evidence type="ECO:0000259" key="6">
    <source>
        <dbReference type="PROSITE" id="PS51085"/>
    </source>
</evidence>
<dbReference type="InterPro" id="IPR001041">
    <property type="entry name" value="2Fe-2S_ferredoxin-type"/>
</dbReference>
<protein>
    <submittedName>
        <fullName evidence="7">Adenylate/guanylate cyclase domain-containing protein</fullName>
    </submittedName>
</protein>
<feature type="domain" description="Guanylate cyclase" evidence="5">
    <location>
        <begin position="383"/>
        <end position="516"/>
    </location>
</feature>
<dbReference type="RefSeq" id="WP_274604566.1">
    <property type="nucleotide sequence ID" value="NZ_BMJJ01000001.1"/>
</dbReference>
<feature type="transmembrane region" description="Helical" evidence="4">
    <location>
        <begin position="188"/>
        <end position="210"/>
    </location>
</feature>
<dbReference type="InterPro" id="IPR034804">
    <property type="entry name" value="SQR/QFR_C/D"/>
</dbReference>
<proteinExistence type="predicted"/>
<feature type="transmembrane region" description="Helical" evidence="4">
    <location>
        <begin position="110"/>
        <end position="133"/>
    </location>
</feature>
<feature type="domain" description="2Fe-2S ferredoxin-type" evidence="6">
    <location>
        <begin position="268"/>
        <end position="361"/>
    </location>
</feature>
<sequence>MSLAERPRPAGRPFPARLRQLRRAAAFWTERRIRLVTGLVLFAFIALHFANHALGLVSLTAMEEGEKWFGRIWGGGPMRALFYVALMVHFALALHALYKRRTLRMPMREAMQILFGLGLPLLIIPHVLAVGLAEQTTGHDADYAHVVHALWAAPANALQQVAALVVAWVHGCLGLWFWLRFRPWFPRIALPAFTIALLVPVLSILGFVAAGKEIGSGLVTVVRHPATPAGAALAAQASLAVHALYFGAIAATLLARALKQRRGLLSGFRVTYPEGQVIAVPIGTSVLEASRIGGIPHVAVCGGKGRCSTCRVRVIEGQGALPPPHAAERTTLERIDAPSDIRLACQLRPTANLRVAPVVTAELPRLDGGATLAWRAGAERSIVVLFCDLRGFTAMTERRLPFDTVFLLNRFFAAVGEAVESSDGYLDKFIGDGALALFGLGKPQDAACADALIAAARIARAADALNRTLAQELGGARIRVAIGLHTGAAIVGHMGYGRAASLTVVGDTINTASRLETVAKEHDAELVVSVELAERGGLPLKAGKRKIVAIRGRSAPLDVLVVTDARRLDEKMAVAG</sequence>
<dbReference type="PROSITE" id="PS50125">
    <property type="entry name" value="GUANYLATE_CYCLASE_2"/>
    <property type="match status" value="1"/>
</dbReference>
<dbReference type="GO" id="GO:0006171">
    <property type="term" value="P:cAMP biosynthetic process"/>
    <property type="evidence" value="ECO:0007669"/>
    <property type="project" value="TreeGrafter"/>
</dbReference>
<keyword evidence="8" id="KW-1185">Reference proteome</keyword>
<dbReference type="GO" id="GO:0004016">
    <property type="term" value="F:adenylate cyclase activity"/>
    <property type="evidence" value="ECO:0007669"/>
    <property type="project" value="UniProtKB-ARBA"/>
</dbReference>
<evidence type="ECO:0000256" key="1">
    <source>
        <dbReference type="ARBA" id="ARBA00004651"/>
    </source>
</evidence>
<dbReference type="InterPro" id="IPR001054">
    <property type="entry name" value="A/G_cyclase"/>
</dbReference>
<dbReference type="CDD" id="cd07302">
    <property type="entry name" value="CHD"/>
    <property type="match status" value="1"/>
</dbReference>
<dbReference type="AlphaFoldDB" id="A0A916V2J2"/>
<keyword evidence="2" id="KW-1003">Cell membrane</keyword>
<evidence type="ECO:0000256" key="4">
    <source>
        <dbReference type="SAM" id="Phobius"/>
    </source>
</evidence>
<keyword evidence="4" id="KW-1133">Transmembrane helix</keyword>
<dbReference type="SMART" id="SM00044">
    <property type="entry name" value="CYCc"/>
    <property type="match status" value="1"/>
</dbReference>
<comment type="caution">
    <text evidence="7">The sequence shown here is derived from an EMBL/GenBank/DDBJ whole genome shotgun (WGS) entry which is preliminary data.</text>
</comment>
<dbReference type="Pfam" id="PF00111">
    <property type="entry name" value="Fer2"/>
    <property type="match status" value="1"/>
</dbReference>
<dbReference type="PANTHER" id="PTHR43081:SF17">
    <property type="entry name" value="BLL5647 PROTEIN"/>
    <property type="match status" value="1"/>
</dbReference>
<feature type="transmembrane region" description="Helical" evidence="4">
    <location>
        <begin position="80"/>
        <end position="98"/>
    </location>
</feature>
<dbReference type="SUPFAM" id="SSF81343">
    <property type="entry name" value="Fumarate reductase respiratory complex transmembrane subunits"/>
    <property type="match status" value="1"/>
</dbReference>
<evidence type="ECO:0000256" key="2">
    <source>
        <dbReference type="ARBA" id="ARBA00022475"/>
    </source>
</evidence>
<dbReference type="GO" id="GO:0051536">
    <property type="term" value="F:iron-sulfur cluster binding"/>
    <property type="evidence" value="ECO:0007669"/>
    <property type="project" value="InterPro"/>
</dbReference>
<dbReference type="InterPro" id="IPR036010">
    <property type="entry name" value="2Fe-2S_ferredoxin-like_sf"/>
</dbReference>
<feature type="transmembrane region" description="Helical" evidence="4">
    <location>
        <begin position="39"/>
        <end position="60"/>
    </location>
</feature>
<dbReference type="Gene3D" id="3.30.70.1230">
    <property type="entry name" value="Nucleotide cyclase"/>
    <property type="match status" value="1"/>
</dbReference>
<dbReference type="PROSITE" id="PS51085">
    <property type="entry name" value="2FE2S_FER_2"/>
    <property type="match status" value="1"/>
</dbReference>
<evidence type="ECO:0000259" key="5">
    <source>
        <dbReference type="PROSITE" id="PS50125"/>
    </source>
</evidence>
<feature type="transmembrane region" description="Helical" evidence="4">
    <location>
        <begin position="157"/>
        <end position="179"/>
    </location>
</feature>
<dbReference type="SUPFAM" id="SSF55073">
    <property type="entry name" value="Nucleotide cyclase"/>
    <property type="match status" value="1"/>
</dbReference>
<evidence type="ECO:0000313" key="7">
    <source>
        <dbReference type="EMBL" id="GGD02170.1"/>
    </source>
</evidence>
<dbReference type="GO" id="GO:0005886">
    <property type="term" value="C:plasma membrane"/>
    <property type="evidence" value="ECO:0007669"/>
    <property type="project" value="UniProtKB-SubCell"/>
</dbReference>
<organism evidence="7 8">
    <name type="scientific">Aureimonas glaciei</name>
    <dbReference type="NCBI Taxonomy" id="1776957"/>
    <lineage>
        <taxon>Bacteria</taxon>
        <taxon>Pseudomonadati</taxon>
        <taxon>Pseudomonadota</taxon>
        <taxon>Alphaproteobacteria</taxon>
        <taxon>Hyphomicrobiales</taxon>
        <taxon>Aurantimonadaceae</taxon>
        <taxon>Aureimonas</taxon>
    </lineage>
</organism>
<dbReference type="InterPro" id="IPR050697">
    <property type="entry name" value="Adenylyl/Guanylyl_Cyclase_3/4"/>
</dbReference>
<accession>A0A916V2J2</accession>
<dbReference type="CDD" id="cd00207">
    <property type="entry name" value="fer2"/>
    <property type="match status" value="1"/>
</dbReference>
<reference evidence="7" key="2">
    <citation type="submission" date="2020-09" db="EMBL/GenBank/DDBJ databases">
        <authorList>
            <person name="Sun Q."/>
            <person name="Zhou Y."/>
        </authorList>
    </citation>
    <scope>NUCLEOTIDE SEQUENCE</scope>
    <source>
        <strain evidence="7">CGMCC 1.15493</strain>
    </source>
</reference>
<name>A0A916V2J2_9HYPH</name>
<feature type="transmembrane region" description="Helical" evidence="4">
    <location>
        <begin position="230"/>
        <end position="255"/>
    </location>
</feature>
<keyword evidence="4" id="KW-0812">Transmembrane</keyword>
<dbReference type="EMBL" id="BMJJ01000001">
    <property type="protein sequence ID" value="GGD02170.1"/>
    <property type="molecule type" value="Genomic_DNA"/>
</dbReference>
<dbReference type="InterPro" id="IPR012675">
    <property type="entry name" value="Beta-grasp_dom_sf"/>
</dbReference>
<dbReference type="Proteomes" id="UP000613160">
    <property type="component" value="Unassembled WGS sequence"/>
</dbReference>
<comment type="subcellular location">
    <subcellularLocation>
        <location evidence="1">Cell membrane</location>
        <topology evidence="1">Multi-pass membrane protein</topology>
    </subcellularLocation>
</comment>
<reference evidence="7" key="1">
    <citation type="journal article" date="2014" name="Int. J. Syst. Evol. Microbiol.">
        <title>Complete genome sequence of Corynebacterium casei LMG S-19264T (=DSM 44701T), isolated from a smear-ripened cheese.</title>
        <authorList>
            <consortium name="US DOE Joint Genome Institute (JGI-PGF)"/>
            <person name="Walter F."/>
            <person name="Albersmeier A."/>
            <person name="Kalinowski J."/>
            <person name="Ruckert C."/>
        </authorList>
    </citation>
    <scope>NUCLEOTIDE SEQUENCE</scope>
    <source>
        <strain evidence="7">CGMCC 1.15493</strain>
    </source>
</reference>
<evidence type="ECO:0000313" key="8">
    <source>
        <dbReference type="Proteomes" id="UP000613160"/>
    </source>
</evidence>
<dbReference type="GO" id="GO:0035556">
    <property type="term" value="P:intracellular signal transduction"/>
    <property type="evidence" value="ECO:0007669"/>
    <property type="project" value="InterPro"/>
</dbReference>
<dbReference type="SUPFAM" id="SSF54292">
    <property type="entry name" value="2Fe-2S ferredoxin-like"/>
    <property type="match status" value="1"/>
</dbReference>